<dbReference type="EMBL" id="POSM01000018">
    <property type="protein sequence ID" value="PNI00127.1"/>
    <property type="molecule type" value="Genomic_DNA"/>
</dbReference>
<protein>
    <recommendedName>
        <fullName evidence="10">Flagellar protein FliL</fullName>
    </recommendedName>
</protein>
<dbReference type="RefSeq" id="WP_102967158.1">
    <property type="nucleotide sequence ID" value="NZ_JAPWHJ010000006.1"/>
</dbReference>
<organism evidence="12 14">
    <name type="scientific">Vibrio diazotrophicus</name>
    <dbReference type="NCBI Taxonomy" id="685"/>
    <lineage>
        <taxon>Bacteria</taxon>
        <taxon>Pseudomonadati</taxon>
        <taxon>Pseudomonadota</taxon>
        <taxon>Gammaproteobacteria</taxon>
        <taxon>Vibrionales</taxon>
        <taxon>Vibrionaceae</taxon>
        <taxon>Vibrio</taxon>
    </lineage>
</organism>
<evidence type="ECO:0000256" key="5">
    <source>
        <dbReference type="ARBA" id="ARBA00022500"/>
    </source>
</evidence>
<gene>
    <name evidence="12" type="ORF">C1N32_19675</name>
    <name evidence="11" type="ORF">C1O25_13110</name>
    <name evidence="13" type="ORF">DET48_1693</name>
</gene>
<evidence type="ECO:0000256" key="6">
    <source>
        <dbReference type="ARBA" id="ARBA00022692"/>
    </source>
</evidence>
<reference evidence="14 15" key="1">
    <citation type="submission" date="2018-01" db="EMBL/GenBank/DDBJ databases">
        <title>Draft genome sequences of six Vibrio diazotrophicus strains isolated from deep-sea sediments of the Baltic Sea.</title>
        <authorList>
            <person name="Castillo D."/>
            <person name="Vandieken V."/>
            <person name="Chiang O."/>
            <person name="Middelboe M."/>
        </authorList>
    </citation>
    <scope>NUCLEOTIDE SEQUENCE [LARGE SCALE GENOMIC DNA]</scope>
    <source>
        <strain evidence="12 14">60.27F</strain>
        <strain evidence="11 15">65.10M</strain>
    </source>
</reference>
<dbReference type="AlphaFoldDB" id="A0A2J8HPE0"/>
<evidence type="ECO:0000313" key="15">
    <source>
        <dbReference type="Proteomes" id="UP000236547"/>
    </source>
</evidence>
<evidence type="ECO:0000313" key="16">
    <source>
        <dbReference type="Proteomes" id="UP000248729"/>
    </source>
</evidence>
<name>A0A2J8HPE0_VIBDI</name>
<dbReference type="GO" id="GO:0005886">
    <property type="term" value="C:plasma membrane"/>
    <property type="evidence" value="ECO:0007669"/>
    <property type="project" value="UniProtKB-SubCell"/>
</dbReference>
<comment type="caution">
    <text evidence="12">The sequence shown here is derived from an EMBL/GenBank/DDBJ whole genome shotgun (WGS) entry which is preliminary data.</text>
</comment>
<dbReference type="Pfam" id="PF03748">
    <property type="entry name" value="FliL"/>
    <property type="match status" value="1"/>
</dbReference>
<comment type="similarity">
    <text evidence="3 10">Belongs to the FliL family.</text>
</comment>
<evidence type="ECO:0000256" key="4">
    <source>
        <dbReference type="ARBA" id="ARBA00022475"/>
    </source>
</evidence>
<reference evidence="13 16" key="2">
    <citation type="submission" date="2018-06" db="EMBL/GenBank/DDBJ databases">
        <title>Freshwater and sediment microbial communities from various areas in North America, analyzing microbe dynamics in response to fracking.</title>
        <authorList>
            <person name="Lamendella R."/>
        </authorList>
    </citation>
    <scope>NUCLEOTIDE SEQUENCE [LARGE SCALE GENOMIC DNA]</scope>
    <source>
        <strain evidence="13 16">99A</strain>
    </source>
</reference>
<evidence type="ECO:0000313" key="12">
    <source>
        <dbReference type="EMBL" id="PNI01847.1"/>
    </source>
</evidence>
<accession>A0A2J8HPE0</accession>
<comment type="subcellular location">
    <subcellularLocation>
        <location evidence="10">Cell inner membrane</location>
    </subcellularLocation>
    <subcellularLocation>
        <location evidence="2">Cell membrane</location>
        <topology evidence="2">Single-pass membrane protein</topology>
    </subcellularLocation>
</comment>
<dbReference type="EMBL" id="POSK01000018">
    <property type="protein sequence ID" value="PNI01847.1"/>
    <property type="molecule type" value="Genomic_DNA"/>
</dbReference>
<evidence type="ECO:0000256" key="3">
    <source>
        <dbReference type="ARBA" id="ARBA00008281"/>
    </source>
</evidence>
<keyword evidence="7 10" id="KW-0283">Flagellar rotation</keyword>
<comment type="function">
    <text evidence="1 10">Controls the rotational direction of flagella during chemotaxis.</text>
</comment>
<dbReference type="Proteomes" id="UP000236547">
    <property type="component" value="Unassembled WGS sequence"/>
</dbReference>
<keyword evidence="10" id="KW-0997">Cell inner membrane</keyword>
<keyword evidence="4" id="KW-1003">Cell membrane</keyword>
<evidence type="ECO:0000313" key="11">
    <source>
        <dbReference type="EMBL" id="PNI00127.1"/>
    </source>
</evidence>
<keyword evidence="6" id="KW-0812">Transmembrane</keyword>
<keyword evidence="12" id="KW-0966">Cell projection</keyword>
<evidence type="ECO:0000256" key="9">
    <source>
        <dbReference type="ARBA" id="ARBA00023136"/>
    </source>
</evidence>
<evidence type="ECO:0000256" key="8">
    <source>
        <dbReference type="ARBA" id="ARBA00022989"/>
    </source>
</evidence>
<keyword evidence="15" id="KW-1185">Reference proteome</keyword>
<evidence type="ECO:0000256" key="7">
    <source>
        <dbReference type="ARBA" id="ARBA00022779"/>
    </source>
</evidence>
<dbReference type="OrthoDB" id="5875093at2"/>
<evidence type="ECO:0000313" key="14">
    <source>
        <dbReference type="Proteomes" id="UP000236449"/>
    </source>
</evidence>
<dbReference type="Proteomes" id="UP000248729">
    <property type="component" value="Unassembled WGS sequence"/>
</dbReference>
<dbReference type="EMBL" id="QLTR01000069">
    <property type="protein sequence ID" value="RAS52357.1"/>
    <property type="molecule type" value="Genomic_DNA"/>
</dbReference>
<evidence type="ECO:0000256" key="10">
    <source>
        <dbReference type="RuleBase" id="RU364125"/>
    </source>
</evidence>
<proteinExistence type="inferred from homology"/>
<evidence type="ECO:0000256" key="2">
    <source>
        <dbReference type="ARBA" id="ARBA00004162"/>
    </source>
</evidence>
<keyword evidence="8" id="KW-1133">Transmembrane helix</keyword>
<dbReference type="Proteomes" id="UP000236449">
    <property type="component" value="Unassembled WGS sequence"/>
</dbReference>
<keyword evidence="5 10" id="KW-0145">Chemotaxis</keyword>
<keyword evidence="9 10" id="KW-0472">Membrane</keyword>
<evidence type="ECO:0000256" key="1">
    <source>
        <dbReference type="ARBA" id="ARBA00002254"/>
    </source>
</evidence>
<evidence type="ECO:0000313" key="13">
    <source>
        <dbReference type="EMBL" id="RAS52357.1"/>
    </source>
</evidence>
<dbReference type="GO" id="GO:0071973">
    <property type="term" value="P:bacterial-type flagellum-dependent cell motility"/>
    <property type="evidence" value="ECO:0007669"/>
    <property type="project" value="InterPro"/>
</dbReference>
<keyword evidence="12" id="KW-0282">Flagellum</keyword>
<sequence>MKIVIAVLASVLLTVGAIIGLSFAGINVGGMFSGDSSEQQKVEIIKDAPQNFDLNTPTVEVPLHGMLIPITFSKRQSLLLLDLYLYTPESNEAELKTHIPKIKNQILKVFSLKPAEYFRDEMFILNLQDDLDYMFKKEKQWRVKEVLVTKAVYQ</sequence>
<dbReference type="InterPro" id="IPR005503">
    <property type="entry name" value="FliL"/>
</dbReference>
<dbReference type="GO" id="GO:0006935">
    <property type="term" value="P:chemotaxis"/>
    <property type="evidence" value="ECO:0007669"/>
    <property type="project" value="UniProtKB-KW"/>
</dbReference>
<keyword evidence="12" id="KW-0969">Cilium</keyword>
<dbReference type="GO" id="GO:0009425">
    <property type="term" value="C:bacterial-type flagellum basal body"/>
    <property type="evidence" value="ECO:0007669"/>
    <property type="project" value="InterPro"/>
</dbReference>